<proteinExistence type="predicted"/>
<feature type="signal peptide" evidence="1">
    <location>
        <begin position="1"/>
        <end position="16"/>
    </location>
</feature>
<evidence type="ECO:0000313" key="3">
    <source>
        <dbReference type="Proteomes" id="UP000826195"/>
    </source>
</evidence>
<dbReference type="InterPro" id="IPR008914">
    <property type="entry name" value="PEBP"/>
</dbReference>
<organism evidence="2 3">
    <name type="scientific">Cotesia glomerata</name>
    <name type="common">Lepidopteran parasitic wasp</name>
    <name type="synonym">Apanteles glomeratus</name>
    <dbReference type="NCBI Taxonomy" id="32391"/>
    <lineage>
        <taxon>Eukaryota</taxon>
        <taxon>Metazoa</taxon>
        <taxon>Ecdysozoa</taxon>
        <taxon>Arthropoda</taxon>
        <taxon>Hexapoda</taxon>
        <taxon>Insecta</taxon>
        <taxon>Pterygota</taxon>
        <taxon>Neoptera</taxon>
        <taxon>Endopterygota</taxon>
        <taxon>Hymenoptera</taxon>
        <taxon>Apocrita</taxon>
        <taxon>Ichneumonoidea</taxon>
        <taxon>Braconidae</taxon>
        <taxon>Microgastrinae</taxon>
        <taxon>Cotesia</taxon>
    </lineage>
</organism>
<dbReference type="EMBL" id="JAHXZJ010001119">
    <property type="protein sequence ID" value="KAH0554886.1"/>
    <property type="molecule type" value="Genomic_DNA"/>
</dbReference>
<dbReference type="CDD" id="cd00866">
    <property type="entry name" value="PEBP_euk"/>
    <property type="match status" value="1"/>
</dbReference>
<dbReference type="Proteomes" id="UP000826195">
    <property type="component" value="Unassembled WGS sequence"/>
</dbReference>
<evidence type="ECO:0000256" key="1">
    <source>
        <dbReference type="SAM" id="SignalP"/>
    </source>
</evidence>
<dbReference type="PANTHER" id="PTHR11362">
    <property type="entry name" value="PHOSPHATIDYLETHANOLAMINE-BINDING PROTEIN"/>
    <property type="match status" value="1"/>
</dbReference>
<dbReference type="Gene3D" id="3.90.280.10">
    <property type="entry name" value="PEBP-like"/>
    <property type="match status" value="1"/>
</dbReference>
<dbReference type="Pfam" id="PF01161">
    <property type="entry name" value="PBP"/>
    <property type="match status" value="1"/>
</dbReference>
<sequence length="204" mass="23278">MKVLLIFFSLLGAVVCLDVDSAFKKSKLVTQVMPSAPKNELTVSYGSDKMMLGNNFTLLKTIIRPEVSYEFQEGEYYALVMLDADPFSEKCLFGGEFLMWLVVNIRDKVRNGEEIVGYRHPSPLPGTGVHRCPILLYKQSKKISFDERSDSPFDIHNRLFFSTKSFAKKYNIGDPIAGNYFTARFNLPFLNGNFNITEILQYIK</sequence>
<dbReference type="InterPro" id="IPR036610">
    <property type="entry name" value="PEBP-like_sf"/>
</dbReference>
<reference evidence="2 3" key="1">
    <citation type="journal article" date="2021" name="J. Hered.">
        <title>A chromosome-level genome assembly of the parasitoid wasp, Cotesia glomerata (Hymenoptera: Braconidae).</title>
        <authorList>
            <person name="Pinto B.J."/>
            <person name="Weis J.J."/>
            <person name="Gamble T."/>
            <person name="Ode P.J."/>
            <person name="Paul R."/>
            <person name="Zaspel J.M."/>
        </authorList>
    </citation>
    <scope>NUCLEOTIDE SEQUENCE [LARGE SCALE GENOMIC DNA]</scope>
    <source>
        <strain evidence="2">CgM1</strain>
    </source>
</reference>
<dbReference type="SUPFAM" id="SSF49777">
    <property type="entry name" value="PEBP-like"/>
    <property type="match status" value="1"/>
</dbReference>
<keyword evidence="1" id="KW-0732">Signal</keyword>
<dbReference type="AlphaFoldDB" id="A0AAV7IQK4"/>
<feature type="chain" id="PRO_5043316749" evidence="1">
    <location>
        <begin position="17"/>
        <end position="204"/>
    </location>
</feature>
<dbReference type="InterPro" id="IPR035810">
    <property type="entry name" value="PEBP_euk"/>
</dbReference>
<comment type="caution">
    <text evidence="2">The sequence shown here is derived from an EMBL/GenBank/DDBJ whole genome shotgun (WGS) entry which is preliminary data.</text>
</comment>
<evidence type="ECO:0000313" key="2">
    <source>
        <dbReference type="EMBL" id="KAH0554886.1"/>
    </source>
</evidence>
<dbReference type="PANTHER" id="PTHR11362:SF82">
    <property type="entry name" value="PHOSPHATIDYLETHANOLAMINE-BINDING PROTEIN 4"/>
    <property type="match status" value="1"/>
</dbReference>
<protein>
    <submittedName>
        <fullName evidence="2">Uncharacterized protein</fullName>
    </submittedName>
</protein>
<accession>A0AAV7IQK4</accession>
<name>A0AAV7IQK4_COTGL</name>
<gene>
    <name evidence="2" type="ORF">KQX54_013634</name>
</gene>
<keyword evidence="3" id="KW-1185">Reference proteome</keyword>